<name>A0A7S1FWX1_9STRA</name>
<dbReference type="InterPro" id="IPR035994">
    <property type="entry name" value="Nucleoside_phosphorylase_sf"/>
</dbReference>
<evidence type="ECO:0000313" key="2">
    <source>
        <dbReference type="EMBL" id="CAD8892833.1"/>
    </source>
</evidence>
<dbReference type="GO" id="GO:0008930">
    <property type="term" value="F:methylthioadenosine nucleosidase activity"/>
    <property type="evidence" value="ECO:0007669"/>
    <property type="project" value="InterPro"/>
</dbReference>
<reference evidence="2" key="1">
    <citation type="submission" date="2021-01" db="EMBL/GenBank/DDBJ databases">
        <authorList>
            <person name="Corre E."/>
            <person name="Pelletier E."/>
            <person name="Niang G."/>
            <person name="Scheremetjew M."/>
            <person name="Finn R."/>
            <person name="Kale V."/>
            <person name="Holt S."/>
            <person name="Cochrane G."/>
            <person name="Meng A."/>
            <person name="Brown T."/>
            <person name="Cohen L."/>
        </authorList>
    </citation>
    <scope>NUCLEOTIDE SEQUENCE</scope>
    <source>
        <strain evidence="2">308</strain>
    </source>
</reference>
<dbReference type="AlphaFoldDB" id="A0A7S1FWX1"/>
<dbReference type="PANTHER" id="PTHR46994">
    <property type="entry name" value="5'-METHYLTHIOADENOSINE/S-ADENOSYLHOMOCYSTEINE NUCLEOSIDASE 1"/>
    <property type="match status" value="1"/>
</dbReference>
<gene>
    <name evidence="2" type="ORF">CHYS00102_LOCUS20042</name>
</gene>
<dbReference type="GO" id="GO:0019509">
    <property type="term" value="P:L-methionine salvage from methylthioadenosine"/>
    <property type="evidence" value="ECO:0007669"/>
    <property type="project" value="InterPro"/>
</dbReference>
<dbReference type="PANTHER" id="PTHR46994:SF1">
    <property type="entry name" value="5'-METHYLTHIOADENOSINE NUCLEOSIDASE"/>
    <property type="match status" value="1"/>
</dbReference>
<dbReference type="Pfam" id="PF01048">
    <property type="entry name" value="PNP_UDP_1"/>
    <property type="match status" value="1"/>
</dbReference>
<protein>
    <recommendedName>
        <fullName evidence="1">Nucleoside phosphorylase domain-containing protein</fullName>
    </recommendedName>
</protein>
<accession>A0A7S1FWX1</accession>
<feature type="domain" description="Nucleoside phosphorylase" evidence="1">
    <location>
        <begin position="43"/>
        <end position="280"/>
    </location>
</feature>
<organism evidence="2">
    <name type="scientific">Corethron hystrix</name>
    <dbReference type="NCBI Taxonomy" id="216773"/>
    <lineage>
        <taxon>Eukaryota</taxon>
        <taxon>Sar</taxon>
        <taxon>Stramenopiles</taxon>
        <taxon>Ochrophyta</taxon>
        <taxon>Bacillariophyta</taxon>
        <taxon>Coscinodiscophyceae</taxon>
        <taxon>Corethrophycidae</taxon>
        <taxon>Corethrales</taxon>
        <taxon>Corethraceae</taxon>
        <taxon>Corethron</taxon>
    </lineage>
</organism>
<dbReference type="GO" id="GO:0009116">
    <property type="term" value="P:nucleoside metabolic process"/>
    <property type="evidence" value="ECO:0007669"/>
    <property type="project" value="InterPro"/>
</dbReference>
<dbReference type="SUPFAM" id="SSF53167">
    <property type="entry name" value="Purine and uridine phosphorylases"/>
    <property type="match status" value="1"/>
</dbReference>
<sequence>MVGQTTNISGSFRIDSSFSFFRCLFFSILFNSSHAMTSTAIKRVVVSVAMEAEAKPFVEHLGLKIDEGFFSSAAPFLAYRGIFNENCHITVVTSGKDNVHGTGVDNVGTVPGSLSTFLSLEKMKTEAPDEDLILINAGTCGGFGKAGADIGDVYITTESLSHDRRIPLGPFAEYGIGKVSSIGTENLKNHLVGSKHGVCTTGNSLDFHDTDMKIMMDNGAHVKDMEASGIAWSCALHGVPHFGVKVVTDIVDGDRPAAEEFMENLGKAAESLQNALPKVIDYVCGKDLSEL</sequence>
<dbReference type="Gene3D" id="3.40.50.1580">
    <property type="entry name" value="Nucleoside phosphorylase domain"/>
    <property type="match status" value="1"/>
</dbReference>
<proteinExistence type="predicted"/>
<dbReference type="EMBL" id="HBFR01027709">
    <property type="protein sequence ID" value="CAD8892833.1"/>
    <property type="molecule type" value="Transcribed_RNA"/>
</dbReference>
<dbReference type="InterPro" id="IPR000845">
    <property type="entry name" value="Nucleoside_phosphorylase_d"/>
</dbReference>
<evidence type="ECO:0000259" key="1">
    <source>
        <dbReference type="Pfam" id="PF01048"/>
    </source>
</evidence>
<dbReference type="InterPro" id="IPR044580">
    <property type="entry name" value="MTAN"/>
</dbReference>